<dbReference type="EMBL" id="CAJVCH010008402">
    <property type="protein sequence ID" value="CAG7663361.1"/>
    <property type="molecule type" value="Genomic_DNA"/>
</dbReference>
<organism evidence="1 2">
    <name type="scientific">Allacma fusca</name>
    <dbReference type="NCBI Taxonomy" id="39272"/>
    <lineage>
        <taxon>Eukaryota</taxon>
        <taxon>Metazoa</taxon>
        <taxon>Ecdysozoa</taxon>
        <taxon>Arthropoda</taxon>
        <taxon>Hexapoda</taxon>
        <taxon>Collembola</taxon>
        <taxon>Symphypleona</taxon>
        <taxon>Sminthuridae</taxon>
        <taxon>Allacma</taxon>
    </lineage>
</organism>
<comment type="caution">
    <text evidence="1">The sequence shown here is derived from an EMBL/GenBank/DDBJ whole genome shotgun (WGS) entry which is preliminary data.</text>
</comment>
<gene>
    <name evidence="1" type="ORF">AFUS01_LOCUS1508</name>
</gene>
<evidence type="ECO:0000313" key="1">
    <source>
        <dbReference type="EMBL" id="CAG7663361.1"/>
    </source>
</evidence>
<dbReference type="Proteomes" id="UP000708208">
    <property type="component" value="Unassembled WGS sequence"/>
</dbReference>
<reference evidence="1" key="1">
    <citation type="submission" date="2021-06" db="EMBL/GenBank/DDBJ databases">
        <authorList>
            <person name="Hodson N. C."/>
            <person name="Mongue J. A."/>
            <person name="Jaron S. K."/>
        </authorList>
    </citation>
    <scope>NUCLEOTIDE SEQUENCE</scope>
</reference>
<keyword evidence="2" id="KW-1185">Reference proteome</keyword>
<feature type="non-terminal residue" evidence="1">
    <location>
        <position position="1"/>
    </location>
</feature>
<accession>A0A8J2J6U8</accession>
<evidence type="ECO:0000313" key="2">
    <source>
        <dbReference type="Proteomes" id="UP000708208"/>
    </source>
</evidence>
<sequence length="14" mass="1728">METLYTVVEWEEAK</sequence>
<name>A0A8J2J6U8_9HEXA</name>
<proteinExistence type="predicted"/>
<protein>
    <submittedName>
        <fullName evidence="1">Uncharacterized protein</fullName>
    </submittedName>
</protein>